<keyword evidence="2" id="KW-1185">Reference proteome</keyword>
<accession>A0A2U1JVL9</accession>
<comment type="caution">
    <text evidence="1">The sequence shown here is derived from an EMBL/GenBank/DDBJ whole genome shotgun (WGS) entry which is preliminary data.</text>
</comment>
<reference evidence="1 2" key="1">
    <citation type="submission" date="2018-04" db="EMBL/GenBank/DDBJ databases">
        <title>Camelliibacillus theae gen. nov., sp. nov., isolated from Pu'er tea.</title>
        <authorList>
            <person name="Niu L."/>
        </authorList>
    </citation>
    <scope>NUCLEOTIDE SEQUENCE [LARGE SCALE GENOMIC DNA]</scope>
    <source>
        <strain evidence="1 2">T8</strain>
    </source>
</reference>
<evidence type="ECO:0000313" key="2">
    <source>
        <dbReference type="Proteomes" id="UP000245998"/>
    </source>
</evidence>
<name>A0A2U1JVL9_9BACI</name>
<dbReference type="EMBL" id="QCZG01000030">
    <property type="protein sequence ID" value="PWA09260.1"/>
    <property type="molecule type" value="Genomic_DNA"/>
</dbReference>
<evidence type="ECO:0008006" key="3">
    <source>
        <dbReference type="Google" id="ProtNLM"/>
    </source>
</evidence>
<gene>
    <name evidence="1" type="ORF">DCC39_13470</name>
</gene>
<dbReference type="RefSeq" id="WP_116555416.1">
    <property type="nucleotide sequence ID" value="NZ_QCZG01000030.1"/>
</dbReference>
<dbReference type="Proteomes" id="UP000245998">
    <property type="component" value="Unassembled WGS sequence"/>
</dbReference>
<evidence type="ECO:0000313" key="1">
    <source>
        <dbReference type="EMBL" id="PWA09260.1"/>
    </source>
</evidence>
<dbReference type="AlphaFoldDB" id="A0A2U1JVL9"/>
<protein>
    <recommendedName>
        <fullName evidence="3">Type II toxin-antitoxin system RelE/ParE family toxin</fullName>
    </recommendedName>
</protein>
<sequence>MEVKWRKSAIQSLLDLDQWRETIELPPIASYLRNTVQTYFEQQDFSIYIPGRQVFIQNMPVDLRIVLISVGKSDPYKVFYRITGYHIEIFLIRHPHQKTLK</sequence>
<organism evidence="1 2">
    <name type="scientific">Pueribacillus theae</name>
    <dbReference type="NCBI Taxonomy" id="2171751"/>
    <lineage>
        <taxon>Bacteria</taxon>
        <taxon>Bacillati</taxon>
        <taxon>Bacillota</taxon>
        <taxon>Bacilli</taxon>
        <taxon>Bacillales</taxon>
        <taxon>Bacillaceae</taxon>
        <taxon>Pueribacillus</taxon>
    </lineage>
</organism>
<dbReference type="OrthoDB" id="2877381at2"/>
<proteinExistence type="predicted"/>